<evidence type="ECO:0000256" key="1">
    <source>
        <dbReference type="SAM" id="Phobius"/>
    </source>
</evidence>
<dbReference type="InterPro" id="IPR041401">
    <property type="entry name" value="TseB-like_dom"/>
</dbReference>
<evidence type="ECO:0000313" key="3">
    <source>
        <dbReference type="EMBL" id="TCT25546.1"/>
    </source>
</evidence>
<accession>A0A4R3NE93</accession>
<protein>
    <submittedName>
        <fullName evidence="3">Uncharacterized protein YpmB</fullName>
    </submittedName>
</protein>
<keyword evidence="1" id="KW-0472">Membrane</keyword>
<sequence length="175" mass="20791">MMRQQSLPFTERKFVIWLIAFIFFLSASIFIYFLVISFMAEQDRGETFADSVKSALDRTELEHVDEIMRFNGKVPYDVIKGKTGDGEHIFVFVPVMEGEEMKVIYEDDGYSREEILGKWQQTCRECDLIQLTPGYENGQTMWELIYTDNKGQYVFEYYHFHSGNMYEQFILRQTQ</sequence>
<dbReference type="Proteomes" id="UP000294650">
    <property type="component" value="Unassembled WGS sequence"/>
</dbReference>
<feature type="domain" description="Cell wall elongation regulator TseB-like" evidence="2">
    <location>
        <begin position="53"/>
        <end position="94"/>
    </location>
</feature>
<evidence type="ECO:0000313" key="4">
    <source>
        <dbReference type="Proteomes" id="UP000294650"/>
    </source>
</evidence>
<dbReference type="EMBL" id="SMAN01000003">
    <property type="protein sequence ID" value="TCT25546.1"/>
    <property type="molecule type" value="Genomic_DNA"/>
</dbReference>
<keyword evidence="4" id="KW-1185">Reference proteome</keyword>
<dbReference type="Pfam" id="PF17881">
    <property type="entry name" value="TseB"/>
    <property type="match status" value="1"/>
</dbReference>
<dbReference type="InterPro" id="IPR046350">
    <property type="entry name" value="Cystatin_sf"/>
</dbReference>
<organism evidence="3 4">
    <name type="scientific">Melghiribacillus thermohalophilus</name>
    <dbReference type="NCBI Taxonomy" id="1324956"/>
    <lineage>
        <taxon>Bacteria</taxon>
        <taxon>Bacillati</taxon>
        <taxon>Bacillota</taxon>
        <taxon>Bacilli</taxon>
        <taxon>Bacillales</taxon>
        <taxon>Bacillaceae</taxon>
        <taxon>Melghiribacillus</taxon>
    </lineage>
</organism>
<gene>
    <name evidence="3" type="ORF">EDD68_103101</name>
</gene>
<keyword evidence="1" id="KW-1133">Transmembrane helix</keyword>
<dbReference type="SUPFAM" id="SSF54403">
    <property type="entry name" value="Cystatin/monellin"/>
    <property type="match status" value="2"/>
</dbReference>
<proteinExistence type="predicted"/>
<dbReference type="AlphaFoldDB" id="A0A4R3NE93"/>
<evidence type="ECO:0000259" key="2">
    <source>
        <dbReference type="Pfam" id="PF17881"/>
    </source>
</evidence>
<feature type="transmembrane region" description="Helical" evidence="1">
    <location>
        <begin position="14"/>
        <end position="35"/>
    </location>
</feature>
<reference evidence="3 4" key="1">
    <citation type="submission" date="2019-03" db="EMBL/GenBank/DDBJ databases">
        <title>Genomic Encyclopedia of Type Strains, Phase IV (KMG-IV): sequencing the most valuable type-strain genomes for metagenomic binning, comparative biology and taxonomic classification.</title>
        <authorList>
            <person name="Goeker M."/>
        </authorList>
    </citation>
    <scope>NUCLEOTIDE SEQUENCE [LARGE SCALE GENOMIC DNA]</scope>
    <source>
        <strain evidence="3 4">DSM 25894</strain>
    </source>
</reference>
<comment type="caution">
    <text evidence="3">The sequence shown here is derived from an EMBL/GenBank/DDBJ whole genome shotgun (WGS) entry which is preliminary data.</text>
</comment>
<name>A0A4R3NE93_9BACI</name>
<keyword evidence="1" id="KW-0812">Transmembrane</keyword>
<dbReference type="Gene3D" id="3.10.450.40">
    <property type="match status" value="2"/>
</dbReference>